<name>A0A6V7RBG5_9BACL</name>
<organism evidence="2 3">
    <name type="scientific">Phocicoccus schoeneichii</name>
    <dbReference type="NCBI Taxonomy" id="1812261"/>
    <lineage>
        <taxon>Bacteria</taxon>
        <taxon>Bacillati</taxon>
        <taxon>Bacillota</taxon>
        <taxon>Bacilli</taxon>
        <taxon>Bacillales</taxon>
        <taxon>Salinicoccaceae</taxon>
        <taxon>Phocicoccus</taxon>
    </lineage>
</organism>
<dbReference type="AlphaFoldDB" id="A0A6V7RBG5"/>
<comment type="caution">
    <text evidence="2">The sequence shown here is derived from an EMBL/GenBank/DDBJ whole genome shotgun (WGS) entry which is preliminary data.</text>
</comment>
<dbReference type="EMBL" id="CAJEWE010000007">
    <property type="protein sequence ID" value="CAD2074102.1"/>
    <property type="molecule type" value="Genomic_DNA"/>
</dbReference>
<evidence type="ECO:0000313" key="3">
    <source>
        <dbReference type="Proteomes" id="UP000521032"/>
    </source>
</evidence>
<protein>
    <recommendedName>
        <fullName evidence="1">Glyoxalase-like domain-containing protein</fullName>
    </recommendedName>
</protein>
<dbReference type="Proteomes" id="UP000521032">
    <property type="component" value="Unassembled WGS sequence"/>
</dbReference>
<proteinExistence type="predicted"/>
<dbReference type="PANTHER" id="PTHR40265">
    <property type="entry name" value="BLL2707 PROTEIN"/>
    <property type="match status" value="1"/>
</dbReference>
<evidence type="ECO:0000259" key="1">
    <source>
        <dbReference type="Pfam" id="PF13468"/>
    </source>
</evidence>
<feature type="domain" description="Glyoxalase-like" evidence="1">
    <location>
        <begin position="5"/>
        <end position="192"/>
    </location>
</feature>
<gene>
    <name evidence="2" type="ORF">JEOSCH030_00622</name>
</gene>
<keyword evidence="3" id="KW-1185">Reference proteome</keyword>
<dbReference type="Pfam" id="PF13468">
    <property type="entry name" value="Glyoxalase_3"/>
    <property type="match status" value="1"/>
</dbReference>
<dbReference type="SUPFAM" id="SSF54593">
    <property type="entry name" value="Glyoxalase/Bleomycin resistance protein/Dihydroxybiphenyl dioxygenase"/>
    <property type="match status" value="1"/>
</dbReference>
<dbReference type="InterPro" id="IPR025870">
    <property type="entry name" value="Glyoxalase-like_dom"/>
</dbReference>
<dbReference type="InterPro" id="IPR029068">
    <property type="entry name" value="Glyas_Bleomycin-R_OHBP_Dase"/>
</dbReference>
<dbReference type="Gene3D" id="3.10.180.10">
    <property type="entry name" value="2,3-Dihydroxybiphenyl 1,2-Dioxygenase, domain 1"/>
    <property type="match status" value="1"/>
</dbReference>
<sequence>MTLLFDHIIYFSEDPRAMKDEYQQKGFHTVTGGTHDIWGTHNTLLHCGLSYIEFLGIKNRQTFERYNEDNVDYTLMSSIYKENYREGMHNFALRTTDIEALSASLEKSGFEIDGPRTFRREKENGEVVSWKLLFIKDNKTNVPMPFIIDWGMSDEERLENLEAGNILGDNGKLLEIKVAVENVDNAIHAFTEAFHLNRLDENTLELGKVILTFTEELQENQVVIEKDGETFVI</sequence>
<accession>A0A6V7RBG5</accession>
<dbReference type="RefSeq" id="WP_186085986.1">
    <property type="nucleotide sequence ID" value="NZ_BMDB01000002.1"/>
</dbReference>
<evidence type="ECO:0000313" key="2">
    <source>
        <dbReference type="EMBL" id="CAD2074102.1"/>
    </source>
</evidence>
<reference evidence="2 3" key="1">
    <citation type="submission" date="2020-07" db="EMBL/GenBank/DDBJ databases">
        <authorList>
            <person name="Criscuolo A."/>
        </authorList>
    </citation>
    <scope>NUCLEOTIDE SEQUENCE [LARGE SCALE GENOMIC DNA]</scope>
    <source>
        <strain evidence="3">CIP 111030</strain>
    </source>
</reference>
<dbReference type="PANTHER" id="PTHR40265:SF1">
    <property type="entry name" value="GLYOXALASE-LIKE DOMAIN-CONTAINING PROTEIN"/>
    <property type="match status" value="1"/>
</dbReference>